<keyword evidence="4 8" id="KW-0812">Transmembrane</keyword>
<evidence type="ECO:0000256" key="5">
    <source>
        <dbReference type="ARBA" id="ARBA00022989"/>
    </source>
</evidence>
<dbReference type="AlphaFoldDB" id="A0A194X173"/>
<dbReference type="Pfam" id="PF07690">
    <property type="entry name" value="MFS_1"/>
    <property type="match status" value="1"/>
</dbReference>
<dbReference type="FunFam" id="1.20.1250.20:FF:000386">
    <property type="entry name" value="MFS general substrate transporter"/>
    <property type="match status" value="1"/>
</dbReference>
<keyword evidence="5 8" id="KW-1133">Transmembrane helix</keyword>
<dbReference type="FunFam" id="1.20.1250.20:FF:000065">
    <property type="entry name" value="Putative MFS pantothenate transporter"/>
    <property type="match status" value="1"/>
</dbReference>
<proteinExistence type="inferred from homology"/>
<feature type="transmembrane region" description="Helical" evidence="8">
    <location>
        <begin position="179"/>
        <end position="200"/>
    </location>
</feature>
<keyword evidence="2" id="KW-0813">Transport</keyword>
<comment type="subcellular location">
    <subcellularLocation>
        <location evidence="1">Cell membrane</location>
        <topology evidence="1">Multi-pass membrane protein</topology>
    </subcellularLocation>
</comment>
<evidence type="ECO:0000256" key="1">
    <source>
        <dbReference type="ARBA" id="ARBA00004651"/>
    </source>
</evidence>
<keyword evidence="3" id="KW-1003">Cell membrane</keyword>
<dbReference type="EMBL" id="KQ947422">
    <property type="protein sequence ID" value="KUJ13612.1"/>
    <property type="molecule type" value="Genomic_DNA"/>
</dbReference>
<keyword evidence="11" id="KW-1185">Reference proteome</keyword>
<dbReference type="Proteomes" id="UP000070700">
    <property type="component" value="Unassembled WGS sequence"/>
</dbReference>
<dbReference type="KEGG" id="psco:LY89DRAFT_754502"/>
<feature type="transmembrane region" description="Helical" evidence="8">
    <location>
        <begin position="410"/>
        <end position="432"/>
    </location>
</feature>
<dbReference type="GO" id="GO:0005886">
    <property type="term" value="C:plasma membrane"/>
    <property type="evidence" value="ECO:0007669"/>
    <property type="project" value="UniProtKB-SubCell"/>
</dbReference>
<evidence type="ECO:0000256" key="4">
    <source>
        <dbReference type="ARBA" id="ARBA00022692"/>
    </source>
</evidence>
<evidence type="ECO:0000259" key="9">
    <source>
        <dbReference type="PROSITE" id="PS50850"/>
    </source>
</evidence>
<dbReference type="PANTHER" id="PTHR43791:SF39">
    <property type="entry name" value="TRANSPORTER LIZ1_SEO1, PUTATIVE (AFU_ORTHOLOGUE AFUA_3G00980)-RELATED"/>
    <property type="match status" value="1"/>
</dbReference>
<feature type="transmembrane region" description="Helical" evidence="8">
    <location>
        <begin position="212"/>
        <end position="232"/>
    </location>
</feature>
<evidence type="ECO:0000256" key="2">
    <source>
        <dbReference type="ARBA" id="ARBA00022448"/>
    </source>
</evidence>
<dbReference type="InParanoid" id="A0A194X173"/>
<evidence type="ECO:0000256" key="7">
    <source>
        <dbReference type="ARBA" id="ARBA00037968"/>
    </source>
</evidence>
<accession>A0A194X173</accession>
<sequence length="471" mass="52883">MSKQLQGVVESSAYPTSLQQPVKKDWRRFIWDSFDKSPEERHFLLKIDVALLSFGCLGFFVKFLDAANLNNAFVSGMKEDLGMFGNQLNYVTTCYTVGYIVGEIPSNIILTRVRPSIWLPVLEIIWSVLTMCLAACKNTTQLYVLRFFIGLTEAGFYPGLNYMIGSWYRKDEIAKRSGILNASGSIATIFSGALMSSVVHLGGRGGLAGWKWLFIVDGVISLPIAFASFFFLPDLPETNRGWFFKPEEIQLAQRRMVAEGRKLRTPYTVSKVKKILTSWHIWLFSILYATLGGTQGTPIFPLYLKTAKKHGKPRYNLAQINNYPSFTFTTSVVAAVAYAWISDALGGRRWPLMVFGGTVQIVLFSSLAAWNIAEGWKWACYILYGQVLGLSGITNAWANEVCRDDNEERAIVLACMNMMNNVLSAWLPLIVWQQIDAPRYHKGFITAVSTSALFVIVSGLVAVLQKRENRK</sequence>
<comment type="similarity">
    <text evidence="7">Belongs to the major facilitator superfamily. Allantoate permease family.</text>
</comment>
<organism evidence="10 11">
    <name type="scientific">Mollisia scopiformis</name>
    <name type="common">Conifer needle endophyte fungus</name>
    <name type="synonym">Phialocephala scopiformis</name>
    <dbReference type="NCBI Taxonomy" id="149040"/>
    <lineage>
        <taxon>Eukaryota</taxon>
        <taxon>Fungi</taxon>
        <taxon>Dikarya</taxon>
        <taxon>Ascomycota</taxon>
        <taxon>Pezizomycotina</taxon>
        <taxon>Leotiomycetes</taxon>
        <taxon>Helotiales</taxon>
        <taxon>Mollisiaceae</taxon>
        <taxon>Mollisia</taxon>
    </lineage>
</organism>
<dbReference type="PANTHER" id="PTHR43791">
    <property type="entry name" value="PERMEASE-RELATED"/>
    <property type="match status" value="1"/>
</dbReference>
<keyword evidence="6 8" id="KW-0472">Membrane</keyword>
<dbReference type="InterPro" id="IPR020846">
    <property type="entry name" value="MFS_dom"/>
</dbReference>
<dbReference type="GO" id="GO:0022857">
    <property type="term" value="F:transmembrane transporter activity"/>
    <property type="evidence" value="ECO:0007669"/>
    <property type="project" value="InterPro"/>
</dbReference>
<protein>
    <submittedName>
        <fullName evidence="10">Putative MFS transporter Liz1/Seo1</fullName>
    </submittedName>
</protein>
<feature type="transmembrane region" description="Helical" evidence="8">
    <location>
        <begin position="281"/>
        <end position="303"/>
    </location>
</feature>
<dbReference type="InterPro" id="IPR011701">
    <property type="entry name" value="MFS"/>
</dbReference>
<dbReference type="OrthoDB" id="3639251at2759"/>
<name>A0A194X173_MOLSC</name>
<evidence type="ECO:0000313" key="10">
    <source>
        <dbReference type="EMBL" id="KUJ13612.1"/>
    </source>
</evidence>
<gene>
    <name evidence="10" type="ORF">LY89DRAFT_754502</name>
</gene>
<feature type="transmembrane region" description="Helical" evidence="8">
    <location>
        <begin position="117"/>
        <end position="136"/>
    </location>
</feature>
<dbReference type="RefSeq" id="XP_018067967.1">
    <property type="nucleotide sequence ID" value="XM_018221331.1"/>
</dbReference>
<dbReference type="GeneID" id="28831057"/>
<evidence type="ECO:0000256" key="6">
    <source>
        <dbReference type="ARBA" id="ARBA00023136"/>
    </source>
</evidence>
<reference evidence="10 11" key="1">
    <citation type="submission" date="2015-10" db="EMBL/GenBank/DDBJ databases">
        <title>Full genome of DAOMC 229536 Phialocephala scopiformis, a fungal endophyte of spruce producing the potent anti-insectan compound rugulosin.</title>
        <authorList>
            <consortium name="DOE Joint Genome Institute"/>
            <person name="Walker A.K."/>
            <person name="Frasz S.L."/>
            <person name="Seifert K.A."/>
            <person name="Miller J.D."/>
            <person name="Mondo S.J."/>
            <person name="Labutti K."/>
            <person name="Lipzen A."/>
            <person name="Dockter R."/>
            <person name="Kennedy M."/>
            <person name="Grigoriev I.V."/>
            <person name="Spatafora J.W."/>
        </authorList>
    </citation>
    <scope>NUCLEOTIDE SEQUENCE [LARGE SCALE GENOMIC DNA]</scope>
    <source>
        <strain evidence="10 11">CBS 120377</strain>
    </source>
</reference>
<feature type="transmembrane region" description="Helical" evidence="8">
    <location>
        <begin position="444"/>
        <end position="464"/>
    </location>
</feature>
<dbReference type="Gene3D" id="1.20.1250.20">
    <property type="entry name" value="MFS general substrate transporter like domains"/>
    <property type="match status" value="2"/>
</dbReference>
<evidence type="ECO:0000256" key="8">
    <source>
        <dbReference type="SAM" id="Phobius"/>
    </source>
</evidence>
<feature type="transmembrane region" description="Helical" evidence="8">
    <location>
        <begin position="353"/>
        <end position="372"/>
    </location>
</feature>
<evidence type="ECO:0000313" key="11">
    <source>
        <dbReference type="Proteomes" id="UP000070700"/>
    </source>
</evidence>
<evidence type="ECO:0000256" key="3">
    <source>
        <dbReference type="ARBA" id="ARBA00022475"/>
    </source>
</evidence>
<feature type="domain" description="Major facilitator superfamily (MFS) profile" evidence="9">
    <location>
        <begin position="51"/>
        <end position="471"/>
    </location>
</feature>
<feature type="transmembrane region" description="Helical" evidence="8">
    <location>
        <begin position="323"/>
        <end position="341"/>
    </location>
</feature>
<dbReference type="SUPFAM" id="SSF103473">
    <property type="entry name" value="MFS general substrate transporter"/>
    <property type="match status" value="1"/>
</dbReference>
<dbReference type="PROSITE" id="PS50850">
    <property type="entry name" value="MFS"/>
    <property type="match status" value="1"/>
</dbReference>
<dbReference type="InterPro" id="IPR036259">
    <property type="entry name" value="MFS_trans_sf"/>
</dbReference>